<dbReference type="AlphaFoldDB" id="A0A411DHG3"/>
<dbReference type="PROSITE" id="PS51257">
    <property type="entry name" value="PROKAR_LIPOPROTEIN"/>
    <property type="match status" value="1"/>
</dbReference>
<proteinExistence type="predicted"/>
<sequence>MKNFIMTLISTLIAFSCAVNVSQKDIPYTSAKKYFVKNTTDQKELTEKIITSQEEFDLIFGAATTMGMSGKPTPIDFSKENVLALIYPKTNLEVEIIPVSLQQKGQNIVYSYKVIKGGQRSFMTIPNTIIIIQKPDSKKIIFQKVQE</sequence>
<keyword evidence="1" id="KW-0732">Signal</keyword>
<evidence type="ECO:0000256" key="1">
    <source>
        <dbReference type="SAM" id="SignalP"/>
    </source>
</evidence>
<evidence type="ECO:0008006" key="3">
    <source>
        <dbReference type="Google" id="ProtNLM"/>
    </source>
</evidence>
<protein>
    <recommendedName>
        <fullName evidence="3">Lipoprotein</fullName>
    </recommendedName>
</protein>
<reference evidence="2" key="1">
    <citation type="submission" date="2019-01" db="EMBL/GenBank/DDBJ databases">
        <title>Whole Genome Sequencing for Putative Detection of Antimicrobial Resistance and Potential Virulence Factors in Chryseobacterium indologenes isolated from Nile Tilapia in Tanzania.</title>
        <authorList>
            <person name="Mwega E."/>
            <person name="Mutoloki S."/>
            <person name="Mugimba K."/>
            <person name="Colquhoun D."/>
            <person name="Mdegela R."/>
            <person name="Evensen O."/>
            <person name="Wasteson Y."/>
        </authorList>
    </citation>
    <scope>NUCLEOTIDE SEQUENCE [LARGE SCALE GENOMIC DNA]</scope>
    <source>
        <strain evidence="2">StR 01</strain>
    </source>
</reference>
<organism evidence="2">
    <name type="scientific">Chryseobacterium indologenes</name>
    <name type="common">Flavobacterium indologenes</name>
    <dbReference type="NCBI Taxonomy" id="253"/>
    <lineage>
        <taxon>Bacteria</taxon>
        <taxon>Pseudomonadati</taxon>
        <taxon>Bacteroidota</taxon>
        <taxon>Flavobacteriia</taxon>
        <taxon>Flavobacteriales</taxon>
        <taxon>Weeksellaceae</taxon>
        <taxon>Chryseobacterium group</taxon>
        <taxon>Chryseobacterium</taxon>
    </lineage>
</organism>
<feature type="chain" id="PRO_5018993941" description="Lipoprotein" evidence="1">
    <location>
        <begin position="19"/>
        <end position="147"/>
    </location>
</feature>
<gene>
    <name evidence="2" type="ORF">EU348_01115</name>
</gene>
<accession>A0A411DHG3</accession>
<name>A0A411DHG3_CHRID</name>
<evidence type="ECO:0000313" key="2">
    <source>
        <dbReference type="EMBL" id="QBA19838.1"/>
    </source>
</evidence>
<dbReference type="EMBL" id="CP035532">
    <property type="protein sequence ID" value="QBA19838.1"/>
    <property type="molecule type" value="Genomic_DNA"/>
</dbReference>
<feature type="signal peptide" evidence="1">
    <location>
        <begin position="1"/>
        <end position="18"/>
    </location>
</feature>